<proteinExistence type="predicted"/>
<keyword evidence="2" id="KW-1185">Reference proteome</keyword>
<dbReference type="Proteomes" id="UP000006729">
    <property type="component" value="Chromosome 17"/>
</dbReference>
<accession>A0ACC0RRT8</accession>
<sequence>MLITNILSLHQSNLRELSNRFLVLDPPLSLP</sequence>
<reference evidence="1 2" key="1">
    <citation type="journal article" date="2006" name="Science">
        <title>The genome of black cottonwood, Populus trichocarpa (Torr. &amp; Gray).</title>
        <authorList>
            <person name="Tuskan G.A."/>
            <person name="Difazio S."/>
            <person name="Jansson S."/>
            <person name="Bohlmann J."/>
            <person name="Grigoriev I."/>
            <person name="Hellsten U."/>
            <person name="Putnam N."/>
            <person name="Ralph S."/>
            <person name="Rombauts S."/>
            <person name="Salamov A."/>
            <person name="Schein J."/>
            <person name="Sterck L."/>
            <person name="Aerts A."/>
            <person name="Bhalerao R.R."/>
            <person name="Bhalerao R.P."/>
            <person name="Blaudez D."/>
            <person name="Boerjan W."/>
            <person name="Brun A."/>
            <person name="Brunner A."/>
            <person name="Busov V."/>
            <person name="Campbell M."/>
            <person name="Carlson J."/>
            <person name="Chalot M."/>
            <person name="Chapman J."/>
            <person name="Chen G.L."/>
            <person name="Cooper D."/>
            <person name="Coutinho P.M."/>
            <person name="Couturier J."/>
            <person name="Covert S."/>
            <person name="Cronk Q."/>
            <person name="Cunningham R."/>
            <person name="Davis J."/>
            <person name="Degroeve S."/>
            <person name="Dejardin A."/>
            <person name="Depamphilis C."/>
            <person name="Detter J."/>
            <person name="Dirks B."/>
            <person name="Dubchak I."/>
            <person name="Duplessis S."/>
            <person name="Ehlting J."/>
            <person name="Ellis B."/>
            <person name="Gendler K."/>
            <person name="Goodstein D."/>
            <person name="Gribskov M."/>
            <person name="Grimwood J."/>
            <person name="Groover A."/>
            <person name="Gunter L."/>
            <person name="Hamberger B."/>
            <person name="Heinze B."/>
            <person name="Helariutta Y."/>
            <person name="Henrissat B."/>
            <person name="Holligan D."/>
            <person name="Holt R."/>
            <person name="Huang W."/>
            <person name="Islam-Faridi N."/>
            <person name="Jones S."/>
            <person name="Jones-Rhoades M."/>
            <person name="Jorgensen R."/>
            <person name="Joshi C."/>
            <person name="Kangasjarvi J."/>
            <person name="Karlsson J."/>
            <person name="Kelleher C."/>
            <person name="Kirkpatrick R."/>
            <person name="Kirst M."/>
            <person name="Kohler A."/>
            <person name="Kalluri U."/>
            <person name="Larimer F."/>
            <person name="Leebens-Mack J."/>
            <person name="Leple J.C."/>
            <person name="Locascio P."/>
            <person name="Lou Y."/>
            <person name="Lucas S."/>
            <person name="Martin F."/>
            <person name="Montanini B."/>
            <person name="Napoli C."/>
            <person name="Nelson D.R."/>
            <person name="Nelson C."/>
            <person name="Nieminen K."/>
            <person name="Nilsson O."/>
            <person name="Pereda V."/>
            <person name="Peter G."/>
            <person name="Philippe R."/>
            <person name="Pilate G."/>
            <person name="Poliakov A."/>
            <person name="Razumovskaya J."/>
            <person name="Richardson P."/>
            <person name="Rinaldi C."/>
            <person name="Ritland K."/>
            <person name="Rouze P."/>
            <person name="Ryaboy D."/>
            <person name="Schmutz J."/>
            <person name="Schrader J."/>
            <person name="Segerman B."/>
            <person name="Shin H."/>
            <person name="Siddiqui A."/>
            <person name="Sterky F."/>
            <person name="Terry A."/>
            <person name="Tsai C.J."/>
            <person name="Uberbacher E."/>
            <person name="Unneberg P."/>
            <person name="Vahala J."/>
            <person name="Wall K."/>
            <person name="Wessler S."/>
            <person name="Yang G."/>
            <person name="Yin T."/>
            <person name="Douglas C."/>
            <person name="Marra M."/>
            <person name="Sandberg G."/>
            <person name="Van de Peer Y."/>
            <person name="Rokhsar D."/>
        </authorList>
    </citation>
    <scope>NUCLEOTIDE SEQUENCE [LARGE SCALE GENOMIC DNA]</scope>
    <source>
        <strain evidence="2">cv. Nisqually</strain>
    </source>
</reference>
<gene>
    <name evidence="1" type="ORF">POPTR_017G120650v4</name>
</gene>
<organism evidence="1 2">
    <name type="scientific">Populus trichocarpa</name>
    <name type="common">Western balsam poplar</name>
    <name type="synonym">Populus balsamifera subsp. trichocarpa</name>
    <dbReference type="NCBI Taxonomy" id="3694"/>
    <lineage>
        <taxon>Eukaryota</taxon>
        <taxon>Viridiplantae</taxon>
        <taxon>Streptophyta</taxon>
        <taxon>Embryophyta</taxon>
        <taxon>Tracheophyta</taxon>
        <taxon>Spermatophyta</taxon>
        <taxon>Magnoliopsida</taxon>
        <taxon>eudicotyledons</taxon>
        <taxon>Gunneridae</taxon>
        <taxon>Pentapetalae</taxon>
        <taxon>rosids</taxon>
        <taxon>fabids</taxon>
        <taxon>Malpighiales</taxon>
        <taxon>Salicaceae</taxon>
        <taxon>Saliceae</taxon>
        <taxon>Populus</taxon>
    </lineage>
</organism>
<evidence type="ECO:0000313" key="1">
    <source>
        <dbReference type="EMBL" id="KAI9379627.1"/>
    </source>
</evidence>
<evidence type="ECO:0000313" key="2">
    <source>
        <dbReference type="Proteomes" id="UP000006729"/>
    </source>
</evidence>
<comment type="caution">
    <text evidence="1">The sequence shown here is derived from an EMBL/GenBank/DDBJ whole genome shotgun (WGS) entry which is preliminary data.</text>
</comment>
<name>A0ACC0RRT8_POPTR</name>
<protein>
    <submittedName>
        <fullName evidence="1">Uncharacterized protein</fullName>
    </submittedName>
</protein>
<dbReference type="EMBL" id="CM009306">
    <property type="protein sequence ID" value="KAI9379627.1"/>
    <property type="molecule type" value="Genomic_DNA"/>
</dbReference>